<feature type="transmembrane region" description="Helical" evidence="11">
    <location>
        <begin position="289"/>
        <end position="307"/>
    </location>
</feature>
<dbReference type="GO" id="GO:0006952">
    <property type="term" value="P:defense response"/>
    <property type="evidence" value="ECO:0007669"/>
    <property type="project" value="UniProtKB-KW"/>
</dbReference>
<dbReference type="GO" id="GO:0009863">
    <property type="term" value="P:salicylic acid mediated signaling pathway"/>
    <property type="evidence" value="ECO:0007669"/>
    <property type="project" value="UniProtKB-ARBA"/>
</dbReference>
<comment type="subcellular location">
    <subcellularLocation>
        <location evidence="1">Golgi apparatus membrane</location>
        <topology evidence="1">Single-pass type IV membrane protein</topology>
    </subcellularLocation>
</comment>
<dbReference type="PANTHER" id="PTHR19957">
    <property type="entry name" value="SYNTAXIN"/>
    <property type="match status" value="1"/>
</dbReference>
<keyword evidence="8" id="KW-0333">Golgi apparatus</keyword>
<comment type="similarity">
    <text evidence="2">Belongs to the syntaxin family.</text>
</comment>
<dbReference type="OMA" id="NRKMCII"/>
<evidence type="ECO:0000313" key="13">
    <source>
        <dbReference type="Ensembl" id="ENSCINP00000031363.1"/>
    </source>
</evidence>
<dbReference type="SMART" id="SM00397">
    <property type="entry name" value="t_SNARE"/>
    <property type="match status" value="1"/>
</dbReference>
<evidence type="ECO:0000256" key="10">
    <source>
        <dbReference type="ARBA" id="ARBA00023136"/>
    </source>
</evidence>
<dbReference type="GO" id="GO:0012505">
    <property type="term" value="C:endomembrane system"/>
    <property type="evidence" value="ECO:0000318"/>
    <property type="project" value="GO_Central"/>
</dbReference>
<dbReference type="FunFam" id="1.20.58.70:FF:000010">
    <property type="entry name" value="Syntaxin-43"/>
    <property type="match status" value="1"/>
</dbReference>
<reference evidence="13" key="2">
    <citation type="journal article" date="2008" name="Genome Biol.">
        <title>Improved genome assembly and evidence-based global gene model set for the chordate Ciona intestinalis: new insight into intron and operon populations.</title>
        <authorList>
            <person name="Satou Y."/>
            <person name="Mineta K."/>
            <person name="Ogasawara M."/>
            <person name="Sasakura Y."/>
            <person name="Shoguchi E."/>
            <person name="Ueno K."/>
            <person name="Yamada L."/>
            <person name="Matsumoto J."/>
            <person name="Wasserscheid J."/>
            <person name="Dewar K."/>
            <person name="Wiley G.B."/>
            <person name="Macmil S.L."/>
            <person name="Roe B.A."/>
            <person name="Zeller R.W."/>
            <person name="Hastings K.E."/>
            <person name="Lemaire P."/>
            <person name="Lindquist E."/>
            <person name="Endo T."/>
            <person name="Hotta K."/>
            <person name="Inaba K."/>
        </authorList>
    </citation>
    <scope>NUCLEOTIDE SEQUENCE [LARGE SCALE GENOMIC DNA]</scope>
    <source>
        <strain evidence="13">wild type</strain>
    </source>
</reference>
<name>H2XNY0_CIOIN</name>
<dbReference type="GO" id="GO:0007030">
    <property type="term" value="P:Golgi organization"/>
    <property type="evidence" value="ECO:0007669"/>
    <property type="project" value="UniProtKB-ARBA"/>
</dbReference>
<dbReference type="Ensembl" id="ENSCINT00000037069.1">
    <property type="protein sequence ID" value="ENSCINP00000031363.1"/>
    <property type="gene ID" value="ENSCING00000021041.1"/>
</dbReference>
<evidence type="ECO:0000256" key="11">
    <source>
        <dbReference type="SAM" id="Phobius"/>
    </source>
</evidence>
<evidence type="ECO:0000256" key="8">
    <source>
        <dbReference type="ARBA" id="ARBA00023034"/>
    </source>
</evidence>
<keyword evidence="3" id="KW-0813">Transport</keyword>
<dbReference type="GO" id="GO:0000139">
    <property type="term" value="C:Golgi membrane"/>
    <property type="evidence" value="ECO:0007669"/>
    <property type="project" value="UniProtKB-SubCell"/>
</dbReference>
<evidence type="ECO:0000256" key="3">
    <source>
        <dbReference type="ARBA" id="ARBA00022448"/>
    </source>
</evidence>
<keyword evidence="14" id="KW-1185">Reference proteome</keyword>
<proteinExistence type="inferred from homology"/>
<dbReference type="GO" id="GO:0051707">
    <property type="term" value="P:response to other organism"/>
    <property type="evidence" value="ECO:0007669"/>
    <property type="project" value="UniProtKB-ARBA"/>
</dbReference>
<dbReference type="STRING" id="7719.ENSCINP00000031363"/>
<dbReference type="PROSITE" id="PS50192">
    <property type="entry name" value="T_SNARE"/>
    <property type="match status" value="1"/>
</dbReference>
<dbReference type="HOGENOM" id="CLU_038177_3_0_1"/>
<evidence type="ECO:0000256" key="1">
    <source>
        <dbReference type="ARBA" id="ARBA00004409"/>
    </source>
</evidence>
<dbReference type="PANTHER" id="PTHR19957:SF83">
    <property type="entry name" value="SYNTAXIN-16"/>
    <property type="match status" value="1"/>
</dbReference>
<dbReference type="EMBL" id="EAAA01000779">
    <property type="status" value="NOT_ANNOTATED_CDS"/>
    <property type="molecule type" value="Genomic_DNA"/>
</dbReference>
<accession>H2XNY0</accession>
<keyword evidence="6" id="KW-0653">Protein transport</keyword>
<protein>
    <recommendedName>
        <fullName evidence="12">t-SNARE coiled-coil homology domain-containing protein</fullName>
    </recommendedName>
</protein>
<keyword evidence="9" id="KW-0175">Coiled coil</keyword>
<keyword evidence="4 11" id="KW-0812">Transmembrane</keyword>
<dbReference type="InParanoid" id="H2XNY0"/>
<dbReference type="GO" id="GO:0005484">
    <property type="term" value="F:SNAP receptor activity"/>
    <property type="evidence" value="ECO:0000318"/>
    <property type="project" value="GO_Central"/>
</dbReference>
<dbReference type="GO" id="GO:0048278">
    <property type="term" value="P:vesicle docking"/>
    <property type="evidence" value="ECO:0000318"/>
    <property type="project" value="GO_Central"/>
</dbReference>
<dbReference type="GeneTree" id="ENSGT01000000214440"/>
<keyword evidence="10 11" id="KW-0472">Membrane</keyword>
<dbReference type="GO" id="GO:0006886">
    <property type="term" value="P:intracellular protein transport"/>
    <property type="evidence" value="ECO:0000318"/>
    <property type="project" value="GO_Central"/>
</dbReference>
<dbReference type="InterPro" id="IPR045242">
    <property type="entry name" value="Syntaxin"/>
</dbReference>
<evidence type="ECO:0000256" key="4">
    <source>
        <dbReference type="ARBA" id="ARBA00022692"/>
    </source>
</evidence>
<keyword evidence="5" id="KW-0611">Plant defense</keyword>
<reference evidence="13" key="4">
    <citation type="submission" date="2025-09" db="UniProtKB">
        <authorList>
            <consortium name="Ensembl"/>
        </authorList>
    </citation>
    <scope>IDENTIFICATION</scope>
</reference>
<reference evidence="14" key="1">
    <citation type="journal article" date="2002" name="Science">
        <title>The draft genome of Ciona intestinalis: insights into chordate and vertebrate origins.</title>
        <authorList>
            <person name="Dehal P."/>
            <person name="Satou Y."/>
            <person name="Campbell R.K."/>
            <person name="Chapman J."/>
            <person name="Degnan B."/>
            <person name="De Tomaso A."/>
            <person name="Davidson B."/>
            <person name="Di Gregorio A."/>
            <person name="Gelpke M."/>
            <person name="Goodstein D.M."/>
            <person name="Harafuji N."/>
            <person name="Hastings K.E."/>
            <person name="Ho I."/>
            <person name="Hotta K."/>
            <person name="Huang W."/>
            <person name="Kawashima T."/>
            <person name="Lemaire P."/>
            <person name="Martinez D."/>
            <person name="Meinertzhagen I.A."/>
            <person name="Necula S."/>
            <person name="Nonaka M."/>
            <person name="Putnam N."/>
            <person name="Rash S."/>
            <person name="Saiga H."/>
            <person name="Satake M."/>
            <person name="Terry A."/>
            <person name="Yamada L."/>
            <person name="Wang H.G."/>
            <person name="Awazu S."/>
            <person name="Azumi K."/>
            <person name="Boore J."/>
            <person name="Branno M."/>
            <person name="Chin-Bow S."/>
            <person name="DeSantis R."/>
            <person name="Doyle S."/>
            <person name="Francino P."/>
            <person name="Keys D.N."/>
            <person name="Haga S."/>
            <person name="Hayashi H."/>
            <person name="Hino K."/>
            <person name="Imai K.S."/>
            <person name="Inaba K."/>
            <person name="Kano S."/>
            <person name="Kobayashi K."/>
            <person name="Kobayashi M."/>
            <person name="Lee B.I."/>
            <person name="Makabe K.W."/>
            <person name="Manohar C."/>
            <person name="Matassi G."/>
            <person name="Medina M."/>
            <person name="Mochizuki Y."/>
            <person name="Mount S."/>
            <person name="Morishita T."/>
            <person name="Miura S."/>
            <person name="Nakayama A."/>
            <person name="Nishizaka S."/>
            <person name="Nomoto H."/>
            <person name="Ohta F."/>
            <person name="Oishi K."/>
            <person name="Rigoutsos I."/>
            <person name="Sano M."/>
            <person name="Sasaki A."/>
            <person name="Sasakura Y."/>
            <person name="Shoguchi E."/>
            <person name="Shin-i T."/>
            <person name="Spagnuolo A."/>
            <person name="Stainier D."/>
            <person name="Suzuki M.M."/>
            <person name="Tassy O."/>
            <person name="Takatori N."/>
            <person name="Tokuoka M."/>
            <person name="Yagi K."/>
            <person name="Yoshizaki F."/>
            <person name="Wada S."/>
            <person name="Zhang C."/>
            <person name="Hyatt P.D."/>
            <person name="Larimer F."/>
            <person name="Detter C."/>
            <person name="Doggett N."/>
            <person name="Glavina T."/>
            <person name="Hawkins T."/>
            <person name="Richardson P."/>
            <person name="Lucas S."/>
            <person name="Kohara Y."/>
            <person name="Levine M."/>
            <person name="Satoh N."/>
            <person name="Rokhsar D.S."/>
        </authorList>
    </citation>
    <scope>NUCLEOTIDE SEQUENCE [LARGE SCALE GENOMIC DNA]</scope>
</reference>
<dbReference type="GO" id="GO:0000149">
    <property type="term" value="F:SNARE binding"/>
    <property type="evidence" value="ECO:0000318"/>
    <property type="project" value="GO_Central"/>
</dbReference>
<organism evidence="13 14">
    <name type="scientific">Ciona intestinalis</name>
    <name type="common">Transparent sea squirt</name>
    <name type="synonym">Ascidia intestinalis</name>
    <dbReference type="NCBI Taxonomy" id="7719"/>
    <lineage>
        <taxon>Eukaryota</taxon>
        <taxon>Metazoa</taxon>
        <taxon>Chordata</taxon>
        <taxon>Tunicata</taxon>
        <taxon>Ascidiacea</taxon>
        <taxon>Phlebobranchia</taxon>
        <taxon>Cionidae</taxon>
        <taxon>Ciona</taxon>
    </lineage>
</organism>
<dbReference type="GO" id="GO:0098629">
    <property type="term" value="P:trans-Golgi network membrane organization"/>
    <property type="evidence" value="ECO:0007669"/>
    <property type="project" value="UniProtKB-ARBA"/>
</dbReference>
<dbReference type="Proteomes" id="UP000008144">
    <property type="component" value="Chromosome 11"/>
</dbReference>
<dbReference type="GO" id="GO:0006906">
    <property type="term" value="P:vesicle fusion"/>
    <property type="evidence" value="ECO:0000318"/>
    <property type="project" value="GO_Central"/>
</dbReference>
<dbReference type="GO" id="GO:0031201">
    <property type="term" value="C:SNARE complex"/>
    <property type="evidence" value="ECO:0000318"/>
    <property type="project" value="GO_Central"/>
</dbReference>
<dbReference type="FunCoup" id="H2XNY0">
    <property type="interactions" value="239"/>
</dbReference>
<dbReference type="CDD" id="cd15845">
    <property type="entry name" value="SNARE_syntaxin16"/>
    <property type="match status" value="1"/>
</dbReference>
<feature type="domain" description="T-SNARE coiled-coil homology" evidence="12">
    <location>
        <begin position="217"/>
        <end position="279"/>
    </location>
</feature>
<evidence type="ECO:0000259" key="12">
    <source>
        <dbReference type="PROSITE" id="PS50192"/>
    </source>
</evidence>
<dbReference type="PROSITE" id="PS00914">
    <property type="entry name" value="SYNTAXIN"/>
    <property type="match status" value="1"/>
</dbReference>
<dbReference type="Pfam" id="PF05739">
    <property type="entry name" value="SNARE"/>
    <property type="match status" value="1"/>
</dbReference>
<dbReference type="GO" id="GO:0043001">
    <property type="term" value="P:Golgi to plasma membrane protein transport"/>
    <property type="evidence" value="ECO:0007669"/>
    <property type="project" value="UniProtKB-ARBA"/>
</dbReference>
<keyword evidence="7 11" id="KW-1133">Transmembrane helix</keyword>
<evidence type="ECO:0000256" key="5">
    <source>
        <dbReference type="ARBA" id="ARBA00022821"/>
    </source>
</evidence>
<dbReference type="Gene3D" id="1.20.58.70">
    <property type="match status" value="1"/>
</dbReference>
<evidence type="ECO:0000256" key="2">
    <source>
        <dbReference type="ARBA" id="ARBA00009063"/>
    </source>
</evidence>
<evidence type="ECO:0000256" key="7">
    <source>
        <dbReference type="ARBA" id="ARBA00022989"/>
    </source>
</evidence>
<dbReference type="InterPro" id="IPR000727">
    <property type="entry name" value="T_SNARE_dom"/>
</dbReference>
<evidence type="ECO:0000313" key="14">
    <source>
        <dbReference type="Proteomes" id="UP000008144"/>
    </source>
</evidence>
<dbReference type="AlphaFoldDB" id="H2XNY0"/>
<reference evidence="13" key="3">
    <citation type="submission" date="2025-08" db="UniProtKB">
        <authorList>
            <consortium name="Ensembl"/>
        </authorList>
    </citation>
    <scope>IDENTIFICATION</scope>
</reference>
<dbReference type="SUPFAM" id="SSF47661">
    <property type="entry name" value="t-snare proteins"/>
    <property type="match status" value="1"/>
</dbReference>
<evidence type="ECO:0000256" key="9">
    <source>
        <dbReference type="ARBA" id="ARBA00023054"/>
    </source>
</evidence>
<evidence type="ECO:0000256" key="6">
    <source>
        <dbReference type="ARBA" id="ARBA00022927"/>
    </source>
</evidence>
<sequence length="312" mass="35773">MAVRSLTEAFLLMRNNSLQNKNMFTSHNTDYEEEDDRVALVGGKKYDEESRIGFRKCLPPQWTDESHDLKYNISNIEQKMQDLSLLHDKHLHRPTLDDDVEEEHEIEVMTLEITHLFHQCSATIKTIRKQGQTSGRDTVVVNNVVSSYAAQLQDLSTKFKKAQSSYLKKLKHREERSHHFFSSTSVLMPEHTEDDIDDADFNKALSQDQVAIIDQNAVNIEQRESEIRSVVQSINDLAEIFSDLGNIVVEQGTVLDRIDYNVENAVVKTETGLGELKKAEEYQKKNRKLFVILVMAVIVIILLIILISSKSK</sequence>
<dbReference type="InterPro" id="IPR006012">
    <property type="entry name" value="Syntaxin/epimorphin_CS"/>
</dbReference>
<dbReference type="InterPro" id="IPR010989">
    <property type="entry name" value="SNARE"/>
</dbReference>